<dbReference type="InterPro" id="IPR016064">
    <property type="entry name" value="NAD/diacylglycerol_kinase_sf"/>
</dbReference>
<evidence type="ECO:0000256" key="6">
    <source>
        <dbReference type="ARBA" id="ARBA00022777"/>
    </source>
</evidence>
<dbReference type="InterPro" id="IPR050187">
    <property type="entry name" value="Lipid_Phosphate_FormReg"/>
</dbReference>
<keyword evidence="3" id="KW-0808">Transferase</keyword>
<evidence type="ECO:0000256" key="8">
    <source>
        <dbReference type="ARBA" id="ARBA00022842"/>
    </source>
</evidence>
<comment type="caution">
    <text evidence="13">The sequence shown here is derived from an EMBL/GenBank/DDBJ whole genome shotgun (WGS) entry which is preliminary data.</text>
</comment>
<dbReference type="Pfam" id="PF00781">
    <property type="entry name" value="DAGK_cat"/>
    <property type="match status" value="1"/>
</dbReference>
<evidence type="ECO:0000256" key="5">
    <source>
        <dbReference type="ARBA" id="ARBA00022741"/>
    </source>
</evidence>
<keyword evidence="4" id="KW-0479">Metal-binding</keyword>
<dbReference type="RefSeq" id="WP_330974707.1">
    <property type="nucleotide sequence ID" value="NZ_JAZGLY010000004.1"/>
</dbReference>
<dbReference type="SUPFAM" id="SSF111331">
    <property type="entry name" value="NAD kinase/diacylglycerol kinase-like"/>
    <property type="match status" value="1"/>
</dbReference>
<keyword evidence="8" id="KW-0460">Magnesium</keyword>
<organism evidence="13 14">
    <name type="scientific">Niabella digestorum</name>
    <dbReference type="NCBI Taxonomy" id="3117701"/>
    <lineage>
        <taxon>Bacteria</taxon>
        <taxon>Pseudomonadati</taxon>
        <taxon>Bacteroidota</taxon>
        <taxon>Chitinophagia</taxon>
        <taxon>Chitinophagales</taxon>
        <taxon>Chitinophagaceae</taxon>
        <taxon>Niabella</taxon>
    </lineage>
</organism>
<accession>A0ABU7RH11</accession>
<dbReference type="InterPro" id="IPR005218">
    <property type="entry name" value="Diacylglycerol/lipid_kinase"/>
</dbReference>
<dbReference type="SMART" id="SM00046">
    <property type="entry name" value="DAGKc"/>
    <property type="match status" value="1"/>
</dbReference>
<reference evidence="13 14" key="1">
    <citation type="submission" date="2024-01" db="EMBL/GenBank/DDBJ databases">
        <title>Niabella digestum sp. nov., isolated from waste digestion system.</title>
        <authorList>
            <person name="Zhang L."/>
        </authorList>
    </citation>
    <scope>NUCLEOTIDE SEQUENCE [LARGE SCALE GENOMIC DNA]</scope>
    <source>
        <strain evidence="13 14">A18</strain>
    </source>
</reference>
<evidence type="ECO:0000256" key="7">
    <source>
        <dbReference type="ARBA" id="ARBA00022840"/>
    </source>
</evidence>
<keyword evidence="6 13" id="KW-0418">Kinase</keyword>
<dbReference type="Gene3D" id="3.40.50.10330">
    <property type="entry name" value="Probable inorganic polyphosphate/atp-NAD kinase, domain 1"/>
    <property type="match status" value="1"/>
</dbReference>
<proteinExistence type="predicted"/>
<evidence type="ECO:0000256" key="2">
    <source>
        <dbReference type="ARBA" id="ARBA00022516"/>
    </source>
</evidence>
<dbReference type="Gene3D" id="2.60.200.40">
    <property type="match status" value="1"/>
</dbReference>
<keyword evidence="2" id="KW-0444">Lipid biosynthesis</keyword>
<keyword evidence="7" id="KW-0067">ATP-binding</keyword>
<evidence type="ECO:0000256" key="1">
    <source>
        <dbReference type="ARBA" id="ARBA00001946"/>
    </source>
</evidence>
<dbReference type="PANTHER" id="PTHR12358:SF106">
    <property type="entry name" value="LIPID KINASE YEGS"/>
    <property type="match status" value="1"/>
</dbReference>
<dbReference type="InterPro" id="IPR001206">
    <property type="entry name" value="Diacylglycerol_kinase_cat_dom"/>
</dbReference>
<evidence type="ECO:0000313" key="13">
    <source>
        <dbReference type="EMBL" id="MEE6187298.1"/>
    </source>
</evidence>
<keyword evidence="9" id="KW-0443">Lipid metabolism</keyword>
<evidence type="ECO:0000256" key="11">
    <source>
        <dbReference type="ARBA" id="ARBA00023264"/>
    </source>
</evidence>
<dbReference type="NCBIfam" id="TIGR00147">
    <property type="entry name" value="YegS/Rv2252/BmrU family lipid kinase"/>
    <property type="match status" value="1"/>
</dbReference>
<evidence type="ECO:0000256" key="9">
    <source>
        <dbReference type="ARBA" id="ARBA00023098"/>
    </source>
</evidence>
<comment type="cofactor">
    <cofactor evidence="1">
        <name>Mg(2+)</name>
        <dbReference type="ChEBI" id="CHEBI:18420"/>
    </cofactor>
</comment>
<evidence type="ECO:0000256" key="3">
    <source>
        <dbReference type="ARBA" id="ARBA00022679"/>
    </source>
</evidence>
<sequence>MHRKIIYIINPISGTRSKQRVQNIIAKETAKAGIDFQFMPSVASGDYSYIEQIIIEEGITDVVIVGGDGTVSQVVDSLMHLPIQFGVIPCGSGNGLAFSAGIPKTPHKALDVIFNNQAHRVDGFRVNKHFACMLCGIGFDAQVAHDFAKANQRGLTTYIKKIFTNFFSAKAYSFKIKLKNKSFSTSAYFISIANSNQFGNNFTIAPKASLSDGLLDVVIVTDQPKFTLLYNTIKQVGGLNSLQAKESIDANKGVIYFQTDELTIENIDNAPVHIDGDPAETQYKLHVVIQPDCFKLLVGKKSI</sequence>
<keyword evidence="5" id="KW-0547">Nucleotide-binding</keyword>
<evidence type="ECO:0000259" key="12">
    <source>
        <dbReference type="PROSITE" id="PS50146"/>
    </source>
</evidence>
<keyword evidence="14" id="KW-1185">Reference proteome</keyword>
<dbReference type="PANTHER" id="PTHR12358">
    <property type="entry name" value="SPHINGOSINE KINASE"/>
    <property type="match status" value="1"/>
</dbReference>
<evidence type="ECO:0000313" key="14">
    <source>
        <dbReference type="Proteomes" id="UP001357452"/>
    </source>
</evidence>
<keyword evidence="10" id="KW-0594">Phospholipid biosynthesis</keyword>
<gene>
    <name evidence="13" type="ORF">V2H41_08440</name>
</gene>
<dbReference type="Pfam" id="PF19279">
    <property type="entry name" value="YegS_C"/>
    <property type="match status" value="1"/>
</dbReference>
<keyword evidence="11" id="KW-1208">Phospholipid metabolism</keyword>
<evidence type="ECO:0000256" key="4">
    <source>
        <dbReference type="ARBA" id="ARBA00022723"/>
    </source>
</evidence>
<dbReference type="InterPro" id="IPR017438">
    <property type="entry name" value="ATP-NAD_kinase_N"/>
</dbReference>
<feature type="domain" description="DAGKc" evidence="12">
    <location>
        <begin position="1"/>
        <end position="129"/>
    </location>
</feature>
<dbReference type="EMBL" id="JAZGLY010000004">
    <property type="protein sequence ID" value="MEE6187298.1"/>
    <property type="molecule type" value="Genomic_DNA"/>
</dbReference>
<dbReference type="PROSITE" id="PS50146">
    <property type="entry name" value="DAGK"/>
    <property type="match status" value="1"/>
</dbReference>
<dbReference type="InterPro" id="IPR045540">
    <property type="entry name" value="YegS/DAGK_C"/>
</dbReference>
<dbReference type="Proteomes" id="UP001357452">
    <property type="component" value="Unassembled WGS sequence"/>
</dbReference>
<dbReference type="GO" id="GO:0016301">
    <property type="term" value="F:kinase activity"/>
    <property type="evidence" value="ECO:0007669"/>
    <property type="project" value="UniProtKB-KW"/>
</dbReference>
<evidence type="ECO:0000256" key="10">
    <source>
        <dbReference type="ARBA" id="ARBA00023209"/>
    </source>
</evidence>
<protein>
    <submittedName>
        <fullName evidence="13">YegS/Rv2252/BmrU family lipid kinase</fullName>
    </submittedName>
</protein>
<name>A0ABU7RH11_9BACT</name>